<dbReference type="OrthoDB" id="62956at2759"/>
<dbReference type="SMART" id="SM01190">
    <property type="entry name" value="EMP24_GP25L"/>
    <property type="match status" value="1"/>
</dbReference>
<dbReference type="Proteomes" id="UP000398389">
    <property type="component" value="Unassembled WGS sequence"/>
</dbReference>
<reference evidence="11 12" key="1">
    <citation type="submission" date="2019-09" db="EMBL/GenBank/DDBJ databases">
        <authorList>
            <person name="Brejova B."/>
        </authorList>
    </citation>
    <scope>NUCLEOTIDE SEQUENCE [LARGE SCALE GENOMIC DNA]</scope>
</reference>
<dbReference type="RefSeq" id="XP_031853411.1">
    <property type="nucleotide sequence ID" value="XM_031997520.1"/>
</dbReference>
<organism evidence="11 12">
    <name type="scientific">Magnusiomyces paraingens</name>
    <dbReference type="NCBI Taxonomy" id="2606893"/>
    <lineage>
        <taxon>Eukaryota</taxon>
        <taxon>Fungi</taxon>
        <taxon>Dikarya</taxon>
        <taxon>Ascomycota</taxon>
        <taxon>Saccharomycotina</taxon>
        <taxon>Dipodascomycetes</taxon>
        <taxon>Dipodascales</taxon>
        <taxon>Dipodascaceae</taxon>
        <taxon>Magnusiomyces</taxon>
    </lineage>
</organism>
<evidence type="ECO:0000313" key="12">
    <source>
        <dbReference type="Proteomes" id="UP000398389"/>
    </source>
</evidence>
<proteinExistence type="inferred from homology"/>
<evidence type="ECO:0000256" key="2">
    <source>
        <dbReference type="ARBA" id="ARBA00007104"/>
    </source>
</evidence>
<gene>
    <name evidence="11" type="ORF">SAPINGB_P002802</name>
</gene>
<protein>
    <recommendedName>
        <fullName evidence="10">GOLD domain-containing protein</fullName>
    </recommendedName>
</protein>
<dbReference type="PROSITE" id="PS50866">
    <property type="entry name" value="GOLD"/>
    <property type="match status" value="1"/>
</dbReference>
<keyword evidence="12" id="KW-1185">Reference proteome</keyword>
<keyword evidence="5" id="KW-1133">Transmembrane helix</keyword>
<dbReference type="GeneID" id="43581620"/>
<dbReference type="Pfam" id="PF01105">
    <property type="entry name" value="EMP24_GP25L"/>
    <property type="match status" value="1"/>
</dbReference>
<evidence type="ECO:0000256" key="9">
    <source>
        <dbReference type="SAM" id="SignalP"/>
    </source>
</evidence>
<dbReference type="AlphaFoldDB" id="A0A5E8BFY0"/>
<keyword evidence="3 8" id="KW-0812">Transmembrane</keyword>
<comment type="subcellular location">
    <subcellularLocation>
        <location evidence="7">Endomembrane system</location>
        <topology evidence="7">Single-pass membrane protein</topology>
    </subcellularLocation>
    <subcellularLocation>
        <location evidence="1 8">Membrane</location>
        <topology evidence="1 8">Single-pass type I membrane protein</topology>
    </subcellularLocation>
</comment>
<evidence type="ECO:0000259" key="10">
    <source>
        <dbReference type="PROSITE" id="PS50866"/>
    </source>
</evidence>
<evidence type="ECO:0000256" key="6">
    <source>
        <dbReference type="ARBA" id="ARBA00023136"/>
    </source>
</evidence>
<comment type="similarity">
    <text evidence="2 8">Belongs to the EMP24/GP25L family.</text>
</comment>
<evidence type="ECO:0000256" key="7">
    <source>
        <dbReference type="ARBA" id="ARBA00037847"/>
    </source>
</evidence>
<keyword evidence="4 9" id="KW-0732">Signal</keyword>
<evidence type="ECO:0000256" key="3">
    <source>
        <dbReference type="ARBA" id="ARBA00022692"/>
    </source>
</evidence>
<evidence type="ECO:0000256" key="5">
    <source>
        <dbReference type="ARBA" id="ARBA00022989"/>
    </source>
</evidence>
<dbReference type="SUPFAM" id="SSF101576">
    <property type="entry name" value="Supernatant protein factor (SPF), C-terminal domain"/>
    <property type="match status" value="1"/>
</dbReference>
<keyword evidence="6" id="KW-0472">Membrane</keyword>
<accession>A0A5E8BFY0</accession>
<feature type="domain" description="GOLD" evidence="10">
    <location>
        <begin position="31"/>
        <end position="118"/>
    </location>
</feature>
<dbReference type="InterPro" id="IPR015720">
    <property type="entry name" value="Emp24-like"/>
</dbReference>
<evidence type="ECO:0000256" key="4">
    <source>
        <dbReference type="ARBA" id="ARBA00022729"/>
    </source>
</evidence>
<dbReference type="InterPro" id="IPR036598">
    <property type="entry name" value="GOLD_dom_sf"/>
</dbReference>
<dbReference type="GO" id="GO:0016020">
    <property type="term" value="C:membrane"/>
    <property type="evidence" value="ECO:0007669"/>
    <property type="project" value="UniProtKB-SubCell"/>
</dbReference>
<evidence type="ECO:0000313" key="11">
    <source>
        <dbReference type="EMBL" id="VVT50554.1"/>
    </source>
</evidence>
<dbReference type="GO" id="GO:0012505">
    <property type="term" value="C:endomembrane system"/>
    <property type="evidence" value="ECO:0007669"/>
    <property type="project" value="UniProtKB-SubCell"/>
</dbReference>
<dbReference type="InterPro" id="IPR009038">
    <property type="entry name" value="GOLD_dom"/>
</dbReference>
<name>A0A5E8BFY0_9ASCO</name>
<dbReference type="PANTHER" id="PTHR22811">
    <property type="entry name" value="TRANSMEMBRANE EMP24 DOMAIN-CONTAINING PROTEIN"/>
    <property type="match status" value="1"/>
</dbReference>
<dbReference type="EMBL" id="CABVLU010000002">
    <property type="protein sequence ID" value="VVT50554.1"/>
    <property type="molecule type" value="Genomic_DNA"/>
</dbReference>
<feature type="chain" id="PRO_5022785289" description="GOLD domain-containing protein" evidence="9">
    <location>
        <begin position="22"/>
        <end position="203"/>
    </location>
</feature>
<evidence type="ECO:0000256" key="8">
    <source>
        <dbReference type="RuleBase" id="RU003827"/>
    </source>
</evidence>
<feature type="signal peptide" evidence="9">
    <location>
        <begin position="1"/>
        <end position="21"/>
    </location>
</feature>
<evidence type="ECO:0000256" key="1">
    <source>
        <dbReference type="ARBA" id="ARBA00004479"/>
    </source>
</evidence>
<sequence>MFTFVRILYISLAFLAASVSAHNHLLPSWGKACFFEDVKKGDQLAVTFQIGNRDPYSSEQPIADFWITDPSGNRVATKQKVADGDVSVDIQNSGRYEYCFSNEFSATGTKDVTFHVHGVIYMGTEDVQPGSLEDEVRKLADNVQSIKNEQAYIVIRERIHRNTAESTNARVKWWSLFQIAVVAANSLFQIYYLRRFFEVKSII</sequence>